<feature type="domain" description="Tim10-like" evidence="14">
    <location>
        <begin position="6"/>
        <end position="63"/>
    </location>
</feature>
<sequence length="222" mass="23802">MDHAGQLRNLRDFLLVYNRMTEICFQRCTNNFNYRNLTMDEERCADSCAGKLIRSNHRLMGTYVNLMPAMVQRRMEEMESKAAELAKATEAEGPVEHLSGGLNSSDAPSSVIKSTSATPPPSVQTPTGTTATIGTIQSTPSLSTTEALGSHFPVPIITESAHTPAAEPTVVVSSRQTSLEVTSPHLEGLKVSTSPVNHSLPAQESLSSATAYQSTGGERPPS</sequence>
<evidence type="ECO:0000313" key="15">
    <source>
        <dbReference type="EMBL" id="KAK2823429.1"/>
    </source>
</evidence>
<dbReference type="InterPro" id="IPR004217">
    <property type="entry name" value="Tim10-like"/>
</dbReference>
<dbReference type="Proteomes" id="UP001187315">
    <property type="component" value="Unassembled WGS sequence"/>
</dbReference>
<dbReference type="EMBL" id="JAVHJS010000021">
    <property type="protein sequence ID" value="KAK2823429.1"/>
    <property type="molecule type" value="Genomic_DNA"/>
</dbReference>
<gene>
    <name evidence="15" type="ORF">Q7C36_020029</name>
</gene>
<keyword evidence="7" id="KW-0811">Translocation</keyword>
<proteinExistence type="predicted"/>
<evidence type="ECO:0000256" key="1">
    <source>
        <dbReference type="ARBA" id="ARBA00004637"/>
    </source>
</evidence>
<evidence type="ECO:0000256" key="8">
    <source>
        <dbReference type="ARBA" id="ARBA00023128"/>
    </source>
</evidence>
<evidence type="ECO:0000256" key="11">
    <source>
        <dbReference type="ARBA" id="ARBA00039820"/>
    </source>
</evidence>
<dbReference type="GO" id="GO:0015031">
    <property type="term" value="P:protein transport"/>
    <property type="evidence" value="ECO:0007669"/>
    <property type="project" value="UniProtKB-KW"/>
</dbReference>
<feature type="compositionally biased region" description="Basic and acidic residues" evidence="13">
    <location>
        <begin position="81"/>
        <end position="90"/>
    </location>
</feature>
<evidence type="ECO:0000256" key="12">
    <source>
        <dbReference type="ARBA" id="ARBA00042115"/>
    </source>
</evidence>
<keyword evidence="8" id="KW-0496">Mitochondrion</keyword>
<organism evidence="15 16">
    <name type="scientific">Tachysurus vachellii</name>
    <name type="common">Darkbarbel catfish</name>
    <name type="synonym">Pelteobagrus vachellii</name>
    <dbReference type="NCBI Taxonomy" id="175792"/>
    <lineage>
        <taxon>Eukaryota</taxon>
        <taxon>Metazoa</taxon>
        <taxon>Chordata</taxon>
        <taxon>Craniata</taxon>
        <taxon>Vertebrata</taxon>
        <taxon>Euteleostomi</taxon>
        <taxon>Actinopterygii</taxon>
        <taxon>Neopterygii</taxon>
        <taxon>Teleostei</taxon>
        <taxon>Ostariophysi</taxon>
        <taxon>Siluriformes</taxon>
        <taxon>Bagridae</taxon>
        <taxon>Tachysurus</taxon>
    </lineage>
</organism>
<dbReference type="Gene3D" id="1.10.287.810">
    <property type="entry name" value="Mitochondrial import inner membrane translocase subunit tim13 like domains"/>
    <property type="match status" value="1"/>
</dbReference>
<dbReference type="InterPro" id="IPR050673">
    <property type="entry name" value="Mito_inner_translocase_sub"/>
</dbReference>
<comment type="subcellular location">
    <subcellularLocation>
        <location evidence="1">Mitochondrion inner membrane</location>
        <topology evidence="1">Peripheral membrane protein</topology>
    </subcellularLocation>
</comment>
<keyword evidence="10" id="KW-1015">Disulfide bond</keyword>
<evidence type="ECO:0000256" key="10">
    <source>
        <dbReference type="ARBA" id="ARBA00023157"/>
    </source>
</evidence>
<comment type="caution">
    <text evidence="15">The sequence shown here is derived from an EMBL/GenBank/DDBJ whole genome shotgun (WGS) entry which is preliminary data.</text>
</comment>
<evidence type="ECO:0000256" key="9">
    <source>
        <dbReference type="ARBA" id="ARBA00023136"/>
    </source>
</evidence>
<evidence type="ECO:0000256" key="5">
    <source>
        <dbReference type="ARBA" id="ARBA00022833"/>
    </source>
</evidence>
<dbReference type="GO" id="GO:0046872">
    <property type="term" value="F:metal ion binding"/>
    <property type="evidence" value="ECO:0007669"/>
    <property type="project" value="UniProtKB-KW"/>
</dbReference>
<keyword evidence="16" id="KW-1185">Reference proteome</keyword>
<keyword evidence="9" id="KW-0472">Membrane</keyword>
<evidence type="ECO:0000256" key="2">
    <source>
        <dbReference type="ARBA" id="ARBA00022448"/>
    </source>
</evidence>
<dbReference type="FunFam" id="1.10.287.810:FF:000006">
    <property type="entry name" value="mitochondrial import inner membrane translocase subunit Tim10 B"/>
    <property type="match status" value="1"/>
</dbReference>
<dbReference type="InterPro" id="IPR035427">
    <property type="entry name" value="Tim10-like_dom_sf"/>
</dbReference>
<evidence type="ECO:0000259" key="14">
    <source>
        <dbReference type="Pfam" id="PF02953"/>
    </source>
</evidence>
<keyword evidence="3" id="KW-0479">Metal-binding</keyword>
<keyword evidence="4" id="KW-0999">Mitochondrion inner membrane</keyword>
<evidence type="ECO:0000256" key="6">
    <source>
        <dbReference type="ARBA" id="ARBA00022927"/>
    </source>
</evidence>
<evidence type="ECO:0000256" key="3">
    <source>
        <dbReference type="ARBA" id="ARBA00022723"/>
    </source>
</evidence>
<evidence type="ECO:0000256" key="13">
    <source>
        <dbReference type="SAM" id="MobiDB-lite"/>
    </source>
</evidence>
<feature type="region of interest" description="Disordered" evidence="13">
    <location>
        <begin position="81"/>
        <end position="135"/>
    </location>
</feature>
<accession>A0AA88S8D5</accession>
<keyword evidence="5" id="KW-0862">Zinc</keyword>
<evidence type="ECO:0000256" key="4">
    <source>
        <dbReference type="ARBA" id="ARBA00022792"/>
    </source>
</evidence>
<reference evidence="15" key="1">
    <citation type="submission" date="2023-08" db="EMBL/GenBank/DDBJ databases">
        <title>Pelteobagrus vachellii genome.</title>
        <authorList>
            <person name="Liu H."/>
        </authorList>
    </citation>
    <scope>NUCLEOTIDE SEQUENCE</scope>
    <source>
        <strain evidence="15">PRFRI_2022a</strain>
        <tissue evidence="15">Muscle</tissue>
    </source>
</reference>
<dbReference type="GO" id="GO:0005743">
    <property type="term" value="C:mitochondrial inner membrane"/>
    <property type="evidence" value="ECO:0007669"/>
    <property type="project" value="UniProtKB-SubCell"/>
</dbReference>
<dbReference type="Pfam" id="PF02953">
    <property type="entry name" value="zf-Tim10_DDP"/>
    <property type="match status" value="1"/>
</dbReference>
<protein>
    <recommendedName>
        <fullName evidence="11">Mitochondrial import inner membrane translocase subunit Tim10 B</fullName>
    </recommendedName>
    <alternativeName>
        <fullName evidence="12">Mitochondrial import inner membrane translocase subunit Tim9 B</fullName>
    </alternativeName>
</protein>
<feature type="compositionally biased region" description="Polar residues" evidence="13">
    <location>
        <begin position="191"/>
        <end position="216"/>
    </location>
</feature>
<feature type="compositionally biased region" description="Polar residues" evidence="13">
    <location>
        <begin position="101"/>
        <end position="117"/>
    </location>
</feature>
<keyword evidence="6" id="KW-0653">Protein transport</keyword>
<name>A0AA88S8D5_TACVA</name>
<evidence type="ECO:0000313" key="16">
    <source>
        <dbReference type="Proteomes" id="UP001187315"/>
    </source>
</evidence>
<feature type="region of interest" description="Disordered" evidence="13">
    <location>
        <begin position="183"/>
        <end position="222"/>
    </location>
</feature>
<dbReference type="AlphaFoldDB" id="A0AA88S8D5"/>
<dbReference type="PANTHER" id="PTHR13172">
    <property type="entry name" value="MITOCHONDRIAL IMPORT INNER MEMBRANE TRANSLOCASE SUBUNIT TIM9B"/>
    <property type="match status" value="1"/>
</dbReference>
<evidence type="ECO:0000256" key="7">
    <source>
        <dbReference type="ARBA" id="ARBA00023010"/>
    </source>
</evidence>
<dbReference type="SUPFAM" id="SSF144122">
    <property type="entry name" value="Tim10-like"/>
    <property type="match status" value="1"/>
</dbReference>
<feature type="compositionally biased region" description="Low complexity" evidence="13">
    <location>
        <begin position="124"/>
        <end position="135"/>
    </location>
</feature>
<keyword evidence="2" id="KW-0813">Transport</keyword>